<dbReference type="Pfam" id="PF11523">
    <property type="entry name" value="DUF3223"/>
    <property type="match status" value="1"/>
</dbReference>
<dbReference type="Gene3D" id="3.10.450.40">
    <property type="match status" value="1"/>
</dbReference>
<sequence length="95" mass="10387">MCKPPTVAYALGHKPSALSAAVESRLPASRSKGHPRVAEKVGPGIKRFLVSQAQMQEGWEATRCFWLERQDGSYTDFRLSQLKPLTRSSGSKGLG</sequence>
<proteinExistence type="predicted"/>
<organism evidence="1 2">
    <name type="scientific">Haematococcus lacustris</name>
    <name type="common">Green alga</name>
    <name type="synonym">Haematococcus pluvialis</name>
    <dbReference type="NCBI Taxonomy" id="44745"/>
    <lineage>
        <taxon>Eukaryota</taxon>
        <taxon>Viridiplantae</taxon>
        <taxon>Chlorophyta</taxon>
        <taxon>core chlorophytes</taxon>
        <taxon>Chlorophyceae</taxon>
        <taxon>CS clade</taxon>
        <taxon>Chlamydomonadales</taxon>
        <taxon>Haematococcaceae</taxon>
        <taxon>Haematococcus</taxon>
    </lineage>
</organism>
<dbReference type="Proteomes" id="UP000485058">
    <property type="component" value="Unassembled WGS sequence"/>
</dbReference>
<accession>A0A6A0ACE0</accession>
<keyword evidence="2" id="KW-1185">Reference proteome</keyword>
<evidence type="ECO:0000313" key="2">
    <source>
        <dbReference type="Proteomes" id="UP000485058"/>
    </source>
</evidence>
<dbReference type="AlphaFoldDB" id="A0A6A0ACE0"/>
<gene>
    <name evidence="1" type="ORF">HaLaN_29403</name>
</gene>
<dbReference type="EMBL" id="BLLF01004965">
    <property type="protein sequence ID" value="GFH30530.1"/>
    <property type="molecule type" value="Genomic_DNA"/>
</dbReference>
<protein>
    <submittedName>
        <fullName evidence="1">Uncharacterized protein</fullName>
    </submittedName>
</protein>
<name>A0A6A0ACE0_HAELA</name>
<reference evidence="1 2" key="1">
    <citation type="submission" date="2020-02" db="EMBL/GenBank/DDBJ databases">
        <title>Draft genome sequence of Haematococcus lacustris strain NIES-144.</title>
        <authorList>
            <person name="Morimoto D."/>
            <person name="Nakagawa S."/>
            <person name="Yoshida T."/>
            <person name="Sawayama S."/>
        </authorList>
    </citation>
    <scope>NUCLEOTIDE SEQUENCE [LARGE SCALE GENOMIC DNA]</scope>
    <source>
        <strain evidence="1 2">NIES-144</strain>
    </source>
</reference>
<feature type="non-terminal residue" evidence="1">
    <location>
        <position position="95"/>
    </location>
</feature>
<evidence type="ECO:0000313" key="1">
    <source>
        <dbReference type="EMBL" id="GFH30530.1"/>
    </source>
</evidence>
<comment type="caution">
    <text evidence="1">The sequence shown here is derived from an EMBL/GenBank/DDBJ whole genome shotgun (WGS) entry which is preliminary data.</text>
</comment>
<feature type="non-terminal residue" evidence="1">
    <location>
        <position position="1"/>
    </location>
</feature>